<protein>
    <recommendedName>
        <fullName evidence="2">C2H2-type domain-containing protein</fullName>
    </recommendedName>
</protein>
<keyword evidence="1" id="KW-0863">Zinc-finger</keyword>
<dbReference type="InterPro" id="IPR013087">
    <property type="entry name" value="Znf_C2H2_type"/>
</dbReference>
<dbReference type="GO" id="GO:0008270">
    <property type="term" value="F:zinc ion binding"/>
    <property type="evidence" value="ECO:0007669"/>
    <property type="project" value="UniProtKB-KW"/>
</dbReference>
<gene>
    <name evidence="3" type="ORF">g.35422</name>
</gene>
<dbReference type="AlphaFoldDB" id="A0A1B6CT45"/>
<name>A0A1B6CT45_9HEMI</name>
<dbReference type="Gene3D" id="3.30.160.60">
    <property type="entry name" value="Classic Zinc Finger"/>
    <property type="match status" value="1"/>
</dbReference>
<feature type="non-terminal residue" evidence="3">
    <location>
        <position position="163"/>
    </location>
</feature>
<keyword evidence="1" id="KW-0862">Zinc</keyword>
<dbReference type="SUPFAM" id="SSF57667">
    <property type="entry name" value="beta-beta-alpha zinc fingers"/>
    <property type="match status" value="1"/>
</dbReference>
<organism evidence="3">
    <name type="scientific">Clastoptera arizonana</name>
    <name type="common">Arizona spittle bug</name>
    <dbReference type="NCBI Taxonomy" id="38151"/>
    <lineage>
        <taxon>Eukaryota</taxon>
        <taxon>Metazoa</taxon>
        <taxon>Ecdysozoa</taxon>
        <taxon>Arthropoda</taxon>
        <taxon>Hexapoda</taxon>
        <taxon>Insecta</taxon>
        <taxon>Pterygota</taxon>
        <taxon>Neoptera</taxon>
        <taxon>Paraneoptera</taxon>
        <taxon>Hemiptera</taxon>
        <taxon>Auchenorrhyncha</taxon>
        <taxon>Cercopoidea</taxon>
        <taxon>Clastopteridae</taxon>
        <taxon>Clastoptera</taxon>
    </lineage>
</organism>
<evidence type="ECO:0000313" key="3">
    <source>
        <dbReference type="EMBL" id="JAS16505.1"/>
    </source>
</evidence>
<evidence type="ECO:0000256" key="1">
    <source>
        <dbReference type="PROSITE-ProRule" id="PRU00042"/>
    </source>
</evidence>
<sequence length="163" mass="19184">SKYKINLLNFNFRQYILTIMLCENIQVKEHDSEIQVVPFHSPSDESLIQNEANKKIVIDEIESNSTGNLKDKLNKAIQPVKNKKVQNKNENDHTKSMLKVGTRKKLHNVGKIKITRNSNQDKYKCEFCEDEFINKASLKRHETKHSFKKYKCEFCNATFLRKH</sequence>
<proteinExistence type="predicted"/>
<reference evidence="3" key="1">
    <citation type="submission" date="2015-12" db="EMBL/GenBank/DDBJ databases">
        <title>De novo transcriptome assembly of four potential Pierce s Disease insect vectors from Arizona vineyards.</title>
        <authorList>
            <person name="Tassone E.E."/>
        </authorList>
    </citation>
    <scope>NUCLEOTIDE SEQUENCE</scope>
</reference>
<keyword evidence="1" id="KW-0479">Metal-binding</keyword>
<feature type="non-terminal residue" evidence="3">
    <location>
        <position position="1"/>
    </location>
</feature>
<accession>A0A1B6CT45</accession>
<dbReference type="SMART" id="SM00355">
    <property type="entry name" value="ZnF_C2H2"/>
    <property type="match status" value="1"/>
</dbReference>
<dbReference type="InterPro" id="IPR036236">
    <property type="entry name" value="Znf_C2H2_sf"/>
</dbReference>
<dbReference type="PROSITE" id="PS00028">
    <property type="entry name" value="ZINC_FINGER_C2H2_1"/>
    <property type="match status" value="1"/>
</dbReference>
<evidence type="ECO:0000259" key="2">
    <source>
        <dbReference type="PROSITE" id="PS50157"/>
    </source>
</evidence>
<dbReference type="PROSITE" id="PS50157">
    <property type="entry name" value="ZINC_FINGER_C2H2_2"/>
    <property type="match status" value="1"/>
</dbReference>
<dbReference type="EMBL" id="GEDC01020793">
    <property type="protein sequence ID" value="JAS16505.1"/>
    <property type="molecule type" value="Transcribed_RNA"/>
</dbReference>
<feature type="domain" description="C2H2-type" evidence="2">
    <location>
        <begin position="123"/>
        <end position="150"/>
    </location>
</feature>